<organism evidence="1 2">
    <name type="scientific">Coniella lustricola</name>
    <dbReference type="NCBI Taxonomy" id="2025994"/>
    <lineage>
        <taxon>Eukaryota</taxon>
        <taxon>Fungi</taxon>
        <taxon>Dikarya</taxon>
        <taxon>Ascomycota</taxon>
        <taxon>Pezizomycotina</taxon>
        <taxon>Sordariomycetes</taxon>
        <taxon>Sordariomycetidae</taxon>
        <taxon>Diaporthales</taxon>
        <taxon>Schizoparmaceae</taxon>
        <taxon>Coniella</taxon>
    </lineage>
</organism>
<gene>
    <name evidence="1" type="ORF">BD289DRAFT_46186</name>
</gene>
<dbReference type="EMBL" id="KZ678385">
    <property type="protein sequence ID" value="PSR99183.1"/>
    <property type="molecule type" value="Genomic_DNA"/>
</dbReference>
<reference evidence="1 2" key="1">
    <citation type="journal article" date="2018" name="Mycol. Prog.">
        <title>Coniella lustricola, a new species from submerged detritus.</title>
        <authorList>
            <person name="Raudabaugh D.B."/>
            <person name="Iturriaga T."/>
            <person name="Carver A."/>
            <person name="Mondo S."/>
            <person name="Pangilinan J."/>
            <person name="Lipzen A."/>
            <person name="He G."/>
            <person name="Amirebrahimi M."/>
            <person name="Grigoriev I.V."/>
            <person name="Miller A.N."/>
        </authorList>
    </citation>
    <scope>NUCLEOTIDE SEQUENCE [LARGE SCALE GENOMIC DNA]</scope>
    <source>
        <strain evidence="1 2">B22-T-1</strain>
    </source>
</reference>
<accession>A0A2T3AIB2</accession>
<dbReference type="Proteomes" id="UP000241462">
    <property type="component" value="Unassembled WGS sequence"/>
</dbReference>
<protein>
    <submittedName>
        <fullName evidence="1">Uncharacterized protein</fullName>
    </submittedName>
</protein>
<evidence type="ECO:0000313" key="1">
    <source>
        <dbReference type="EMBL" id="PSR99183.1"/>
    </source>
</evidence>
<dbReference type="AlphaFoldDB" id="A0A2T3AIB2"/>
<name>A0A2T3AIB2_9PEZI</name>
<dbReference type="InParanoid" id="A0A2T3AIB2"/>
<evidence type="ECO:0000313" key="2">
    <source>
        <dbReference type="Proteomes" id="UP000241462"/>
    </source>
</evidence>
<sequence length="223" mass="24711">MPKYVTGSVLKGSINNAQCTVSLLQSHRQSRGYYVLYFVRNRYILLVYCVIRTLKAELSNLYCALNDLMTARLNVGLPCQPADQHGEGDCFCNVLQISLGGDGIGCPGGASFGTGCSVLEGCFMFHCSNTQRPAAFLTKCVQPPASNTCAYAASRTRSIGSEAFISWSGRYKTLLCVQCVRLFVGHVGQVRRRRRRLFASVGCGWRTSRRRRGRSSLNQLLYH</sequence>
<proteinExistence type="predicted"/>
<keyword evidence="2" id="KW-1185">Reference proteome</keyword>